<organism evidence="2">
    <name type="scientific">Anguilla anguilla</name>
    <name type="common">European freshwater eel</name>
    <name type="synonym">Muraena anguilla</name>
    <dbReference type="NCBI Taxonomy" id="7936"/>
    <lineage>
        <taxon>Eukaryota</taxon>
        <taxon>Metazoa</taxon>
        <taxon>Chordata</taxon>
        <taxon>Craniata</taxon>
        <taxon>Vertebrata</taxon>
        <taxon>Euteleostomi</taxon>
        <taxon>Actinopterygii</taxon>
        <taxon>Neopterygii</taxon>
        <taxon>Teleostei</taxon>
        <taxon>Anguilliformes</taxon>
        <taxon>Anguillidae</taxon>
        <taxon>Anguilla</taxon>
    </lineage>
</organism>
<evidence type="ECO:0000313" key="2">
    <source>
        <dbReference type="EMBL" id="JAI02714.1"/>
    </source>
</evidence>
<accession>A0A0E9XLX8</accession>
<feature type="transmembrane region" description="Helical" evidence="1">
    <location>
        <begin position="42"/>
        <end position="63"/>
    </location>
</feature>
<protein>
    <submittedName>
        <fullName evidence="2">Uncharacterized protein</fullName>
    </submittedName>
</protein>
<name>A0A0E9XLX8_ANGAN</name>
<reference evidence="2" key="1">
    <citation type="submission" date="2014-11" db="EMBL/GenBank/DDBJ databases">
        <authorList>
            <person name="Amaro Gonzalez C."/>
        </authorList>
    </citation>
    <scope>NUCLEOTIDE SEQUENCE</scope>
</reference>
<sequence>MYRLLALMLVVRVRSRTLRVFLPIVTMNLSVVVSGDRLERLLLLRSVSVLFWLAALFAVSRAVL</sequence>
<keyword evidence="1" id="KW-0472">Membrane</keyword>
<keyword evidence="1" id="KW-0812">Transmembrane</keyword>
<reference evidence="2" key="2">
    <citation type="journal article" date="2015" name="Fish Shellfish Immunol.">
        <title>Early steps in the European eel (Anguilla anguilla)-Vibrio vulnificus interaction in the gills: Role of the RtxA13 toxin.</title>
        <authorList>
            <person name="Callol A."/>
            <person name="Pajuelo D."/>
            <person name="Ebbesson L."/>
            <person name="Teles M."/>
            <person name="MacKenzie S."/>
            <person name="Amaro C."/>
        </authorList>
    </citation>
    <scope>NUCLEOTIDE SEQUENCE</scope>
</reference>
<dbReference type="AlphaFoldDB" id="A0A0E9XLX8"/>
<dbReference type="EMBL" id="GBXM01005864">
    <property type="protein sequence ID" value="JAI02714.1"/>
    <property type="molecule type" value="Transcribed_RNA"/>
</dbReference>
<keyword evidence="1" id="KW-1133">Transmembrane helix</keyword>
<proteinExistence type="predicted"/>
<evidence type="ECO:0000256" key="1">
    <source>
        <dbReference type="SAM" id="Phobius"/>
    </source>
</evidence>